<keyword evidence="1" id="KW-0812">Transmembrane</keyword>
<dbReference type="Proteomes" id="UP001317259">
    <property type="component" value="Unassembled WGS sequence"/>
</dbReference>
<dbReference type="RefSeq" id="WP_242379199.1">
    <property type="nucleotide sequence ID" value="NZ_JAKRKC020000001.1"/>
</dbReference>
<comment type="caution">
    <text evidence="2">The sequence shown here is derived from an EMBL/GenBank/DDBJ whole genome shotgun (WGS) entry which is preliminary data.</text>
</comment>
<gene>
    <name evidence="2" type="ORF">MF672_002755</name>
</gene>
<sequence length="80" mass="8175">MRFVREEPVLRRIAVVGALMMTANGVAAVGLPLYLIDELDVGSATYGLLMSAVAAGAAAVLLTGLSHLAVVTAPAIRRAA</sequence>
<feature type="transmembrane region" description="Helical" evidence="1">
    <location>
        <begin position="12"/>
        <end position="36"/>
    </location>
</feature>
<accession>A0ABT0FKA4</accession>
<protein>
    <recommendedName>
        <fullName evidence="4">MFS transporter</fullName>
    </recommendedName>
</protein>
<keyword evidence="3" id="KW-1185">Reference proteome</keyword>
<reference evidence="2 3" key="1">
    <citation type="submission" date="2022-04" db="EMBL/GenBank/DDBJ databases">
        <title>Genome draft of Actinomadura sp. ATCC 31491.</title>
        <authorList>
            <person name="Shi X."/>
            <person name="Du Y."/>
        </authorList>
    </citation>
    <scope>NUCLEOTIDE SEQUENCE [LARGE SCALE GENOMIC DNA]</scope>
    <source>
        <strain evidence="2 3">ATCC 31491</strain>
    </source>
</reference>
<dbReference type="InterPro" id="IPR036259">
    <property type="entry name" value="MFS_trans_sf"/>
</dbReference>
<evidence type="ECO:0008006" key="4">
    <source>
        <dbReference type="Google" id="ProtNLM"/>
    </source>
</evidence>
<feature type="transmembrane region" description="Helical" evidence="1">
    <location>
        <begin position="48"/>
        <end position="76"/>
    </location>
</feature>
<dbReference type="SUPFAM" id="SSF103473">
    <property type="entry name" value="MFS general substrate transporter"/>
    <property type="match status" value="1"/>
</dbReference>
<evidence type="ECO:0000313" key="3">
    <source>
        <dbReference type="Proteomes" id="UP001317259"/>
    </source>
</evidence>
<keyword evidence="1" id="KW-1133">Transmembrane helix</keyword>
<organism evidence="2 3">
    <name type="scientific">Actinomadura luzonensis</name>
    <dbReference type="NCBI Taxonomy" id="2805427"/>
    <lineage>
        <taxon>Bacteria</taxon>
        <taxon>Bacillati</taxon>
        <taxon>Actinomycetota</taxon>
        <taxon>Actinomycetes</taxon>
        <taxon>Streptosporangiales</taxon>
        <taxon>Thermomonosporaceae</taxon>
        <taxon>Actinomadura</taxon>
    </lineage>
</organism>
<evidence type="ECO:0000313" key="2">
    <source>
        <dbReference type="EMBL" id="MCK2212722.1"/>
    </source>
</evidence>
<evidence type="ECO:0000256" key="1">
    <source>
        <dbReference type="SAM" id="Phobius"/>
    </source>
</evidence>
<name>A0ABT0FKA4_9ACTN</name>
<dbReference type="EMBL" id="JAKRKC020000001">
    <property type="protein sequence ID" value="MCK2212722.1"/>
    <property type="molecule type" value="Genomic_DNA"/>
</dbReference>
<keyword evidence="1" id="KW-0472">Membrane</keyword>
<proteinExistence type="predicted"/>